<accession>A0AAW2H0U0</accession>
<keyword evidence="3" id="KW-1185">Reference proteome</keyword>
<feature type="region of interest" description="Disordered" evidence="1">
    <location>
        <begin position="74"/>
        <end position="104"/>
    </location>
</feature>
<dbReference type="Proteomes" id="UP001430953">
    <property type="component" value="Unassembled WGS sequence"/>
</dbReference>
<gene>
    <name evidence="2" type="ORF">PUN28_000739</name>
</gene>
<proteinExistence type="predicted"/>
<evidence type="ECO:0000256" key="1">
    <source>
        <dbReference type="SAM" id="MobiDB-lite"/>
    </source>
</evidence>
<evidence type="ECO:0000313" key="2">
    <source>
        <dbReference type="EMBL" id="KAL0133178.1"/>
    </source>
</evidence>
<organism evidence="2 3">
    <name type="scientific">Cardiocondyla obscurior</name>
    <dbReference type="NCBI Taxonomy" id="286306"/>
    <lineage>
        <taxon>Eukaryota</taxon>
        <taxon>Metazoa</taxon>
        <taxon>Ecdysozoa</taxon>
        <taxon>Arthropoda</taxon>
        <taxon>Hexapoda</taxon>
        <taxon>Insecta</taxon>
        <taxon>Pterygota</taxon>
        <taxon>Neoptera</taxon>
        <taxon>Endopterygota</taxon>
        <taxon>Hymenoptera</taxon>
        <taxon>Apocrita</taxon>
        <taxon>Aculeata</taxon>
        <taxon>Formicoidea</taxon>
        <taxon>Formicidae</taxon>
        <taxon>Myrmicinae</taxon>
        <taxon>Cardiocondyla</taxon>
    </lineage>
</organism>
<reference evidence="2 3" key="1">
    <citation type="submission" date="2023-03" db="EMBL/GenBank/DDBJ databases">
        <title>High recombination rates correlate with genetic variation in Cardiocondyla obscurior ants.</title>
        <authorList>
            <person name="Errbii M."/>
        </authorList>
    </citation>
    <scope>NUCLEOTIDE SEQUENCE [LARGE SCALE GENOMIC DNA]</scope>
    <source>
        <strain evidence="2">Alpha-2009</strain>
        <tissue evidence="2">Whole body</tissue>
    </source>
</reference>
<sequence length="136" mass="15513">MRGETAFHRGGKSRRRKNAFIPFRKRGTPRAHALSFSPLRPLSSRYCRVDDFAPRPSHYSELRHTRRRAALLRIRPRSVSPSRRRGTFSGPTRKRNGTRAPAGGEVPTTFSLSFFLDPYTCASELFLDVLRQLGPS</sequence>
<protein>
    <submittedName>
        <fullName evidence="2">Uncharacterized protein</fullName>
    </submittedName>
</protein>
<comment type="caution">
    <text evidence="2">The sequence shown here is derived from an EMBL/GenBank/DDBJ whole genome shotgun (WGS) entry which is preliminary data.</text>
</comment>
<evidence type="ECO:0000313" key="3">
    <source>
        <dbReference type="Proteomes" id="UP001430953"/>
    </source>
</evidence>
<dbReference type="AlphaFoldDB" id="A0AAW2H0U0"/>
<name>A0AAW2H0U0_9HYME</name>
<dbReference type="EMBL" id="JADYXP020000001">
    <property type="protein sequence ID" value="KAL0133178.1"/>
    <property type="molecule type" value="Genomic_DNA"/>
</dbReference>
<feature type="compositionally biased region" description="Basic residues" evidence="1">
    <location>
        <begin position="74"/>
        <end position="97"/>
    </location>
</feature>